<feature type="DNA-binding region" description="Homeobox" evidence="5">
    <location>
        <begin position="226"/>
        <end position="278"/>
    </location>
</feature>
<evidence type="ECO:0000256" key="1">
    <source>
        <dbReference type="ARBA" id="ARBA00004123"/>
    </source>
</evidence>
<dbReference type="InterPro" id="IPR001356">
    <property type="entry name" value="HD"/>
</dbReference>
<dbReference type="SUPFAM" id="SSF46689">
    <property type="entry name" value="Homeodomain-like"/>
    <property type="match status" value="1"/>
</dbReference>
<feature type="region of interest" description="Disordered" evidence="7">
    <location>
        <begin position="374"/>
        <end position="398"/>
    </location>
</feature>
<dbReference type="PANTHER" id="PTHR24324:SF5">
    <property type="entry name" value="HEMATOPOIETICALLY-EXPRESSED HOMEOBOX PROTEIN HHEX"/>
    <property type="match status" value="1"/>
</dbReference>
<evidence type="ECO:0000313" key="9">
    <source>
        <dbReference type="EMBL" id="GAB0138841.1"/>
    </source>
</evidence>
<organism evidence="9 10">
    <name type="scientific">Epichloe bromicola</name>
    <dbReference type="NCBI Taxonomy" id="79588"/>
    <lineage>
        <taxon>Eukaryota</taxon>
        <taxon>Fungi</taxon>
        <taxon>Dikarya</taxon>
        <taxon>Ascomycota</taxon>
        <taxon>Pezizomycotina</taxon>
        <taxon>Sordariomycetes</taxon>
        <taxon>Hypocreomycetidae</taxon>
        <taxon>Hypocreales</taxon>
        <taxon>Clavicipitaceae</taxon>
        <taxon>Epichloe</taxon>
    </lineage>
</organism>
<feature type="compositionally biased region" description="Basic and acidic residues" evidence="7">
    <location>
        <begin position="106"/>
        <end position="117"/>
    </location>
</feature>
<dbReference type="InterPro" id="IPR051000">
    <property type="entry name" value="Homeobox_DNA-bind_prot"/>
</dbReference>
<dbReference type="SMART" id="SM00389">
    <property type="entry name" value="HOX"/>
    <property type="match status" value="1"/>
</dbReference>
<evidence type="ECO:0000256" key="7">
    <source>
        <dbReference type="SAM" id="MobiDB-lite"/>
    </source>
</evidence>
<evidence type="ECO:0000256" key="2">
    <source>
        <dbReference type="ARBA" id="ARBA00023125"/>
    </source>
</evidence>
<dbReference type="Pfam" id="PF00046">
    <property type="entry name" value="Homeodomain"/>
    <property type="match status" value="1"/>
</dbReference>
<comment type="subcellular location">
    <subcellularLocation>
        <location evidence="1 5 6">Nucleus</location>
    </subcellularLocation>
</comment>
<feature type="compositionally biased region" description="Basic and acidic residues" evidence="7">
    <location>
        <begin position="36"/>
        <end position="47"/>
    </location>
</feature>
<dbReference type="PANTHER" id="PTHR24324">
    <property type="entry name" value="HOMEOBOX PROTEIN HHEX"/>
    <property type="match status" value="1"/>
</dbReference>
<comment type="caution">
    <text evidence="9">The sequence shown here is derived from an EMBL/GenBank/DDBJ whole genome shotgun (WGS) entry which is preliminary data.</text>
</comment>
<proteinExistence type="predicted"/>
<dbReference type="Gene3D" id="1.10.10.60">
    <property type="entry name" value="Homeodomain-like"/>
    <property type="match status" value="1"/>
</dbReference>
<dbReference type="Proteomes" id="UP001562357">
    <property type="component" value="Unassembled WGS sequence"/>
</dbReference>
<dbReference type="CDD" id="cd00086">
    <property type="entry name" value="homeodomain"/>
    <property type="match status" value="1"/>
</dbReference>
<feature type="compositionally biased region" description="Low complexity" evidence="7">
    <location>
        <begin position="388"/>
        <end position="398"/>
    </location>
</feature>
<dbReference type="EMBL" id="BAAFGZ010000506">
    <property type="protein sequence ID" value="GAB0138841.1"/>
    <property type="molecule type" value="Genomic_DNA"/>
</dbReference>
<keyword evidence="4 5" id="KW-0539">Nucleus</keyword>
<feature type="region of interest" description="Disordered" evidence="7">
    <location>
        <begin position="428"/>
        <end position="494"/>
    </location>
</feature>
<name>A0ABQ0CZG4_9HYPO</name>
<feature type="domain" description="Homeobox" evidence="8">
    <location>
        <begin position="224"/>
        <end position="277"/>
    </location>
</feature>
<accession>A0ABQ0CZG4</accession>
<feature type="compositionally biased region" description="Polar residues" evidence="7">
    <location>
        <begin position="460"/>
        <end position="475"/>
    </location>
</feature>
<evidence type="ECO:0000256" key="6">
    <source>
        <dbReference type="RuleBase" id="RU000682"/>
    </source>
</evidence>
<evidence type="ECO:0000259" key="8">
    <source>
        <dbReference type="PROSITE" id="PS50071"/>
    </source>
</evidence>
<evidence type="ECO:0000256" key="4">
    <source>
        <dbReference type="ARBA" id="ARBA00023242"/>
    </source>
</evidence>
<keyword evidence="2 5" id="KW-0238">DNA-binding</keyword>
<evidence type="ECO:0000256" key="5">
    <source>
        <dbReference type="PROSITE-ProRule" id="PRU00108"/>
    </source>
</evidence>
<feature type="region of interest" description="Disordered" evidence="7">
    <location>
        <begin position="31"/>
        <end position="125"/>
    </location>
</feature>
<evidence type="ECO:0000313" key="10">
    <source>
        <dbReference type="Proteomes" id="UP001562357"/>
    </source>
</evidence>
<sequence>MSDKQSLPPPPVEPDWQAQYSYLSSTEIDTYSRSFTDTRDHDEHRDAGLTPPETGPHAPQSRLFNPRALKSKGSHQDATSNIIMMDCSPRRNKDSSSIFSTSSAAPKEHFHRQDPSSRTEQLSFPKSSESVSVYFGSSAVQISATELSPWEKDDQDQSLSHVMDYEIEDENGDGDDGEGDWQSHGQTVAEERLAARRKMKRFRYLKYCLRINQRIILTLLISNRLTHQQTRFLMSEFAKQPHPDAAHRERLSREIPGLSPRQVQVWFQNRRAKIKRLTADDRDRVIRMRAVPDDFDNVQALHSPYGAFHGVTTMLSPSDLSSMGSSYSNHGARPLMLDMRRGGGDSYLSRTGLTSSFGGIELGQLVPMGGSDMAPSVSPIPQDRLATGGSSPSLSGPSGLGFRSSGPYWYSGNSSMDRSAQFNRTGLRDSQAMHGRDWNPRSAPDALHTHLGVYQGDTPGPSSSNRQLGYASSQFGPPAPSGFSGMEPQTYPGK</sequence>
<evidence type="ECO:0000256" key="3">
    <source>
        <dbReference type="ARBA" id="ARBA00023155"/>
    </source>
</evidence>
<keyword evidence="10" id="KW-1185">Reference proteome</keyword>
<keyword evidence="3 5" id="KW-0371">Homeobox</keyword>
<dbReference type="PROSITE" id="PS50071">
    <property type="entry name" value="HOMEOBOX_2"/>
    <property type="match status" value="1"/>
</dbReference>
<reference evidence="10" key="1">
    <citation type="submission" date="2024-06" db="EMBL/GenBank/DDBJ databases">
        <title>Draft Genome Sequences of Epichloe bromicola Strains Isolated from Elymus ciliaris.</title>
        <authorList>
            <consortium name="Epichloe bromicola genome sequencing consortium"/>
            <person name="Miura A."/>
            <person name="Imano S."/>
            <person name="Ashida A."/>
            <person name="Sato I."/>
            <person name="Chiba S."/>
            <person name="Tanaka A."/>
            <person name="Camagna M."/>
            <person name="Takemoto D."/>
        </authorList>
    </citation>
    <scope>NUCLEOTIDE SEQUENCE [LARGE SCALE GENOMIC DNA]</scope>
    <source>
        <strain evidence="10">DP</strain>
    </source>
</reference>
<gene>
    <name evidence="9" type="primary">g7063</name>
    <name evidence="9" type="ORF">EsDP_00007063</name>
</gene>
<dbReference type="InterPro" id="IPR009057">
    <property type="entry name" value="Homeodomain-like_sf"/>
</dbReference>
<protein>
    <recommendedName>
        <fullName evidence="8">Homeobox domain-containing protein</fullName>
    </recommendedName>
</protein>